<evidence type="ECO:0000313" key="2">
    <source>
        <dbReference type="EMBL" id="RTS41960.1"/>
    </source>
</evidence>
<organism evidence="2 3">
    <name type="scientific">Pseudomonas aeruginosa</name>
    <dbReference type="NCBI Taxonomy" id="287"/>
    <lineage>
        <taxon>Bacteria</taxon>
        <taxon>Pseudomonadati</taxon>
        <taxon>Pseudomonadota</taxon>
        <taxon>Gammaproteobacteria</taxon>
        <taxon>Pseudomonadales</taxon>
        <taxon>Pseudomonadaceae</taxon>
        <taxon>Pseudomonas</taxon>
    </lineage>
</organism>
<sequence length="322" mass="36160">MPLKIMIWNAQHFDNQKYFRSQAYTDKLDFLRHYLTQEEIDIIALMETGKTGDINQTLIDDLSSEYTFIGATSQESGARKNTTLGTMIFLKNIISTKFSLIDNYILSPTEQRGAVIIKHNKTHLGFAFYHSNSSYRAMANIVDTVQYIQLNLSSLGISKLCYFGGDLNTDGNYESKEISSRKNLSDKNNPYARVFQVAGPSLYKLLPTGSGYTHASIKEVFVPDAKSRRLLKSAEQQKKQPRVSLKRTVPKTLVLTGKVTGYTTTFRLLDFAYVDDLGAWSATCDASLSAPGGLIRPIRMSKGKAMRSDHYPVVFTHNGNFD</sequence>
<dbReference type="AlphaFoldDB" id="A0ABD7JXF8"/>
<keyword evidence="2" id="KW-0255">Endonuclease</keyword>
<dbReference type="SUPFAM" id="SSF56219">
    <property type="entry name" value="DNase I-like"/>
    <property type="match status" value="1"/>
</dbReference>
<dbReference type="Gene3D" id="3.60.10.10">
    <property type="entry name" value="Endonuclease/exonuclease/phosphatase"/>
    <property type="match status" value="1"/>
</dbReference>
<evidence type="ECO:0000313" key="3">
    <source>
        <dbReference type="Proteomes" id="UP000276985"/>
    </source>
</evidence>
<gene>
    <name evidence="2" type="ORF">DY940_25180</name>
</gene>
<feature type="domain" description="Endonuclease/exonuclease/phosphatase" evidence="1">
    <location>
        <begin position="8"/>
        <end position="194"/>
    </location>
</feature>
<name>A0ABD7JXF8_PSEAI</name>
<keyword evidence="2" id="KW-0540">Nuclease</keyword>
<accession>A0ABD7JXF8</accession>
<comment type="caution">
    <text evidence="2">The sequence shown here is derived from an EMBL/GenBank/DDBJ whole genome shotgun (WGS) entry which is preliminary data.</text>
</comment>
<dbReference type="Pfam" id="PF03372">
    <property type="entry name" value="Exo_endo_phos"/>
    <property type="match status" value="1"/>
</dbReference>
<protein>
    <submittedName>
        <fullName evidence="2">Endonuclease/exonuclease/phosphatase family protein</fullName>
    </submittedName>
</protein>
<dbReference type="EMBL" id="RXTL01000033">
    <property type="protein sequence ID" value="RTS41960.1"/>
    <property type="molecule type" value="Genomic_DNA"/>
</dbReference>
<evidence type="ECO:0000259" key="1">
    <source>
        <dbReference type="Pfam" id="PF03372"/>
    </source>
</evidence>
<dbReference type="InterPro" id="IPR036691">
    <property type="entry name" value="Endo/exonu/phosph_ase_sf"/>
</dbReference>
<dbReference type="InterPro" id="IPR005135">
    <property type="entry name" value="Endo/exonuclease/phosphatase"/>
</dbReference>
<keyword evidence="2" id="KW-0378">Hydrolase</keyword>
<reference evidence="2 3" key="1">
    <citation type="submission" date="2018-12" db="EMBL/GenBank/DDBJ databases">
        <title>Pseudomonas aeruginosa Diversity Panel.</title>
        <authorList>
            <person name="Snesrud E."/>
            <person name="Mcgann P."/>
        </authorList>
    </citation>
    <scope>NUCLEOTIDE SEQUENCE [LARGE SCALE GENOMIC DNA]</scope>
    <source>
        <strain evidence="2 3">MRSN6241</strain>
    </source>
</reference>
<dbReference type="GO" id="GO:0004519">
    <property type="term" value="F:endonuclease activity"/>
    <property type="evidence" value="ECO:0007669"/>
    <property type="project" value="UniProtKB-KW"/>
</dbReference>
<dbReference type="Proteomes" id="UP000276985">
    <property type="component" value="Unassembled WGS sequence"/>
</dbReference>
<proteinExistence type="predicted"/>
<dbReference type="RefSeq" id="WP_003154689.1">
    <property type="nucleotide sequence ID" value="NZ_JAOYTE010000013.1"/>
</dbReference>